<comment type="caution">
    <text evidence="2">The sequence shown here is derived from an EMBL/GenBank/DDBJ whole genome shotgun (WGS) entry which is preliminary data.</text>
</comment>
<sequence length="98" mass="10554">MTVSPPSHCRHRHRPLPPATTPPNPLSPSLADAAAAFPSLSFSRQCCPILPTRPSPFPLSPSPVAAAFSSQQGCLEKRRDSFASKKSKVTLLLNFLFS</sequence>
<accession>A0AA88DDT1</accession>
<evidence type="ECO:0000313" key="2">
    <source>
        <dbReference type="EMBL" id="GMN51432.1"/>
    </source>
</evidence>
<protein>
    <submittedName>
        <fullName evidence="2">Uncharacterized protein</fullName>
    </submittedName>
</protein>
<reference evidence="2" key="1">
    <citation type="submission" date="2023-07" db="EMBL/GenBank/DDBJ databases">
        <title>draft genome sequence of fig (Ficus carica).</title>
        <authorList>
            <person name="Takahashi T."/>
            <person name="Nishimura K."/>
        </authorList>
    </citation>
    <scope>NUCLEOTIDE SEQUENCE</scope>
</reference>
<dbReference type="Proteomes" id="UP001187192">
    <property type="component" value="Unassembled WGS sequence"/>
</dbReference>
<evidence type="ECO:0000313" key="3">
    <source>
        <dbReference type="Proteomes" id="UP001187192"/>
    </source>
</evidence>
<feature type="compositionally biased region" description="Pro residues" evidence="1">
    <location>
        <begin position="16"/>
        <end position="26"/>
    </location>
</feature>
<gene>
    <name evidence="2" type="ORF">TIFTF001_020585</name>
</gene>
<dbReference type="EMBL" id="BTGU01000037">
    <property type="protein sequence ID" value="GMN51432.1"/>
    <property type="molecule type" value="Genomic_DNA"/>
</dbReference>
<evidence type="ECO:0000256" key="1">
    <source>
        <dbReference type="SAM" id="MobiDB-lite"/>
    </source>
</evidence>
<keyword evidence="3" id="KW-1185">Reference proteome</keyword>
<feature type="region of interest" description="Disordered" evidence="1">
    <location>
        <begin position="1"/>
        <end position="28"/>
    </location>
</feature>
<organism evidence="2 3">
    <name type="scientific">Ficus carica</name>
    <name type="common">Common fig</name>
    <dbReference type="NCBI Taxonomy" id="3494"/>
    <lineage>
        <taxon>Eukaryota</taxon>
        <taxon>Viridiplantae</taxon>
        <taxon>Streptophyta</taxon>
        <taxon>Embryophyta</taxon>
        <taxon>Tracheophyta</taxon>
        <taxon>Spermatophyta</taxon>
        <taxon>Magnoliopsida</taxon>
        <taxon>eudicotyledons</taxon>
        <taxon>Gunneridae</taxon>
        <taxon>Pentapetalae</taxon>
        <taxon>rosids</taxon>
        <taxon>fabids</taxon>
        <taxon>Rosales</taxon>
        <taxon>Moraceae</taxon>
        <taxon>Ficeae</taxon>
        <taxon>Ficus</taxon>
    </lineage>
</organism>
<proteinExistence type="predicted"/>
<dbReference type="AlphaFoldDB" id="A0AA88DDT1"/>
<name>A0AA88DDT1_FICCA</name>